<name>A0A916V2M7_9HYPH</name>
<dbReference type="RefSeq" id="WP_188848695.1">
    <property type="nucleotide sequence ID" value="NZ_BMJJ01000001.1"/>
</dbReference>
<comment type="caution">
    <text evidence="2">The sequence shown here is derived from an EMBL/GenBank/DDBJ whole genome shotgun (WGS) entry which is preliminary data.</text>
</comment>
<keyword evidence="1" id="KW-1133">Transmembrane helix</keyword>
<sequence>MLDNPYTRHHKRFLLAAALAILAWWPLAGLPTTLRLLVVGDVFFFLYLALLLHMTATHDLDDLRQRAQTEDEGIVIIALLTLAAIGLSLVSIFGLINRSGGPEGTGLWIALVNVPLGWASLHAMAAQHYGRLYYGPTEAGDGQTERGGLDFPGEDDPGSWHFLYFSFVIGMTAQTADVAITAPVMRRVALAHSVASFFFNTVLVALAVNVAVAVGAR</sequence>
<feature type="transmembrane region" description="Helical" evidence="1">
    <location>
        <begin position="197"/>
        <end position="216"/>
    </location>
</feature>
<dbReference type="EMBL" id="BMJJ01000001">
    <property type="protein sequence ID" value="GGD02974.1"/>
    <property type="molecule type" value="Genomic_DNA"/>
</dbReference>
<feature type="transmembrane region" description="Helical" evidence="1">
    <location>
        <begin position="12"/>
        <end position="28"/>
    </location>
</feature>
<gene>
    <name evidence="2" type="ORF">GCM10011335_02120</name>
</gene>
<organism evidence="2 3">
    <name type="scientific">Aureimonas glaciei</name>
    <dbReference type="NCBI Taxonomy" id="1776957"/>
    <lineage>
        <taxon>Bacteria</taxon>
        <taxon>Pseudomonadati</taxon>
        <taxon>Pseudomonadota</taxon>
        <taxon>Alphaproteobacteria</taxon>
        <taxon>Hyphomicrobiales</taxon>
        <taxon>Aurantimonadaceae</taxon>
        <taxon>Aureimonas</taxon>
    </lineage>
</organism>
<keyword evidence="1" id="KW-0812">Transmembrane</keyword>
<reference evidence="2" key="2">
    <citation type="submission" date="2020-09" db="EMBL/GenBank/DDBJ databases">
        <authorList>
            <person name="Sun Q."/>
            <person name="Zhou Y."/>
        </authorList>
    </citation>
    <scope>NUCLEOTIDE SEQUENCE</scope>
    <source>
        <strain evidence="2">CGMCC 1.15493</strain>
    </source>
</reference>
<dbReference type="Proteomes" id="UP000613160">
    <property type="component" value="Unassembled WGS sequence"/>
</dbReference>
<dbReference type="Pfam" id="PF07077">
    <property type="entry name" value="DUF1345"/>
    <property type="match status" value="1"/>
</dbReference>
<protein>
    <submittedName>
        <fullName evidence="2">Membrane protein</fullName>
    </submittedName>
</protein>
<keyword evidence="1" id="KW-0472">Membrane</keyword>
<dbReference type="AlphaFoldDB" id="A0A916V2M7"/>
<evidence type="ECO:0000313" key="2">
    <source>
        <dbReference type="EMBL" id="GGD02974.1"/>
    </source>
</evidence>
<evidence type="ECO:0000313" key="3">
    <source>
        <dbReference type="Proteomes" id="UP000613160"/>
    </source>
</evidence>
<accession>A0A916V2M7</accession>
<proteinExistence type="predicted"/>
<keyword evidence="3" id="KW-1185">Reference proteome</keyword>
<evidence type="ECO:0000256" key="1">
    <source>
        <dbReference type="SAM" id="Phobius"/>
    </source>
</evidence>
<reference evidence="2" key="1">
    <citation type="journal article" date="2014" name="Int. J. Syst. Evol. Microbiol.">
        <title>Complete genome sequence of Corynebacterium casei LMG S-19264T (=DSM 44701T), isolated from a smear-ripened cheese.</title>
        <authorList>
            <consortium name="US DOE Joint Genome Institute (JGI-PGF)"/>
            <person name="Walter F."/>
            <person name="Albersmeier A."/>
            <person name="Kalinowski J."/>
            <person name="Ruckert C."/>
        </authorList>
    </citation>
    <scope>NUCLEOTIDE SEQUENCE</scope>
    <source>
        <strain evidence="2">CGMCC 1.15493</strain>
    </source>
</reference>
<dbReference type="InterPro" id="IPR009781">
    <property type="entry name" value="DUF1345"/>
</dbReference>
<feature type="transmembrane region" description="Helical" evidence="1">
    <location>
        <begin position="73"/>
        <end position="96"/>
    </location>
</feature>
<feature type="transmembrane region" description="Helical" evidence="1">
    <location>
        <begin position="34"/>
        <end position="52"/>
    </location>
</feature>